<dbReference type="InterPro" id="IPR027417">
    <property type="entry name" value="P-loop_NTPase"/>
</dbReference>
<dbReference type="InterPro" id="IPR052922">
    <property type="entry name" value="Cytidylate_Kinase-2"/>
</dbReference>
<dbReference type="PANTHER" id="PTHR37816">
    <property type="entry name" value="YALI0E33011P"/>
    <property type="match status" value="1"/>
</dbReference>
<protein>
    <submittedName>
        <fullName evidence="1">Adenylate kinase</fullName>
    </submittedName>
</protein>
<comment type="caution">
    <text evidence="1">The sequence shown here is derived from an EMBL/GenBank/DDBJ whole genome shotgun (WGS) entry which is preliminary data.</text>
</comment>
<keyword evidence="2" id="KW-1185">Reference proteome</keyword>
<name>A0ABT5NF44_9PSED</name>
<dbReference type="Proteomes" id="UP001148189">
    <property type="component" value="Unassembled WGS sequence"/>
</dbReference>
<dbReference type="NCBIfam" id="NF004861">
    <property type="entry name" value="PRK06217.1"/>
    <property type="match status" value="1"/>
</dbReference>
<accession>A0ABT5NF44</accession>
<dbReference type="GO" id="GO:0016301">
    <property type="term" value="F:kinase activity"/>
    <property type="evidence" value="ECO:0007669"/>
    <property type="project" value="UniProtKB-KW"/>
</dbReference>
<gene>
    <name evidence="1" type="ORF">M5G21_19515</name>
</gene>
<dbReference type="EMBL" id="JAMDHD010000029">
    <property type="protein sequence ID" value="MDD0987151.1"/>
    <property type="molecule type" value="Genomic_DNA"/>
</dbReference>
<dbReference type="SUPFAM" id="SSF52540">
    <property type="entry name" value="P-loop containing nucleoside triphosphate hydrolases"/>
    <property type="match status" value="1"/>
</dbReference>
<keyword evidence="1" id="KW-0418">Kinase</keyword>
<dbReference type="PANTHER" id="PTHR37816:SF2">
    <property type="entry name" value="DNA TOPOLOGY MODULATION PROTEIN FLAR-RELATED PROTEIN"/>
    <property type="match status" value="1"/>
</dbReference>
<evidence type="ECO:0000313" key="1">
    <source>
        <dbReference type="EMBL" id="MDD0987151.1"/>
    </source>
</evidence>
<keyword evidence="1" id="KW-0808">Transferase</keyword>
<evidence type="ECO:0000313" key="2">
    <source>
        <dbReference type="Proteomes" id="UP001148189"/>
    </source>
</evidence>
<dbReference type="RefSeq" id="WP_115128171.1">
    <property type="nucleotide sequence ID" value="NZ_JAMDHD010000029.1"/>
</dbReference>
<reference evidence="1" key="1">
    <citation type="submission" date="2022-05" db="EMBL/GenBank/DDBJ databases">
        <title>Novel Pseudomonas spp. Isolated from a Rainbow Trout Aquaculture Facility.</title>
        <authorList>
            <person name="Testerman T."/>
            <person name="Graf J."/>
        </authorList>
    </citation>
    <scope>NUCLEOTIDE SEQUENCE</scope>
    <source>
        <strain evidence="1">ID1050</strain>
    </source>
</reference>
<organism evidence="1 2">
    <name type="scientific">Pseudomonas shahriarae</name>
    <dbReference type="NCBI Taxonomy" id="2745512"/>
    <lineage>
        <taxon>Bacteria</taxon>
        <taxon>Pseudomonadati</taxon>
        <taxon>Pseudomonadota</taxon>
        <taxon>Gammaproteobacteria</taxon>
        <taxon>Pseudomonadales</taxon>
        <taxon>Pseudomonadaceae</taxon>
        <taxon>Pseudomonas</taxon>
    </lineage>
</organism>
<sequence>MHIYITGASCAGVTTLGQALATQLGLPHVDVDDFYWLPTHPPFTTKRPPNERVCLIKQALGDQGWVLTGSSDGWGEALMVHVDLIVFVITPTPVRLQRLDLREKRLFGERIAPGGDMHEIHVAFREWASQYDDPRCSGRNRARHEAWISRQTVPVLRIDGEHTAEQMVAHAMQATLLYR</sequence>
<dbReference type="Gene3D" id="3.40.50.300">
    <property type="entry name" value="P-loop containing nucleotide triphosphate hydrolases"/>
    <property type="match status" value="1"/>
</dbReference>
<proteinExistence type="predicted"/>